<reference evidence="2 3" key="1">
    <citation type="submission" date="2017-12" db="EMBL/GenBank/DDBJ databases">
        <title>Chromulinavorax destructans is a abundant pathogen of dominant heterotrophic picoflagllates.</title>
        <authorList>
            <person name="Deeg C.M."/>
            <person name="Zimmer M."/>
            <person name="Suttle C.A."/>
        </authorList>
    </citation>
    <scope>NUCLEOTIDE SEQUENCE [LARGE SCALE GENOMIC DNA]</scope>
    <source>
        <strain evidence="2 3">SeV1</strain>
    </source>
</reference>
<dbReference type="AlphaFoldDB" id="A0A345ZBE6"/>
<evidence type="ECO:0000313" key="3">
    <source>
        <dbReference type="Proteomes" id="UP000254834"/>
    </source>
</evidence>
<feature type="domain" description="Nudix hydrolase" evidence="1">
    <location>
        <begin position="62"/>
        <end position="201"/>
    </location>
</feature>
<dbReference type="Gene3D" id="3.90.79.10">
    <property type="entry name" value="Nucleoside Triphosphate Pyrophosphohydrolase"/>
    <property type="match status" value="1"/>
</dbReference>
<evidence type="ECO:0000313" key="2">
    <source>
        <dbReference type="EMBL" id="AXK60613.1"/>
    </source>
</evidence>
<dbReference type="KEGG" id="cdes:C0J27_02545"/>
<accession>A0A345ZBE6</accession>
<protein>
    <recommendedName>
        <fullName evidence="1">Nudix hydrolase domain-containing protein</fullName>
    </recommendedName>
</protein>
<dbReference type="EMBL" id="CP025544">
    <property type="protein sequence ID" value="AXK60613.1"/>
    <property type="molecule type" value="Genomic_DNA"/>
</dbReference>
<keyword evidence="3" id="KW-1185">Reference proteome</keyword>
<evidence type="ECO:0000259" key="1">
    <source>
        <dbReference type="PROSITE" id="PS51462"/>
    </source>
</evidence>
<dbReference type="InterPro" id="IPR015797">
    <property type="entry name" value="NUDIX_hydrolase-like_dom_sf"/>
</dbReference>
<dbReference type="RefSeq" id="WP_115585628.1">
    <property type="nucleotide sequence ID" value="NZ_CP025544.1"/>
</dbReference>
<name>A0A345ZBE6_9BACT</name>
<dbReference type="PROSITE" id="PS51462">
    <property type="entry name" value="NUDIX"/>
    <property type="match status" value="1"/>
</dbReference>
<dbReference type="Proteomes" id="UP000254834">
    <property type="component" value="Chromosome"/>
</dbReference>
<dbReference type="SUPFAM" id="SSF55811">
    <property type="entry name" value="Nudix"/>
    <property type="match status" value="1"/>
</dbReference>
<organism evidence="2 3">
    <name type="scientific">Candidatus Chromulinivorax destructor</name>
    <dbReference type="NCBI Taxonomy" id="2066483"/>
    <lineage>
        <taxon>Bacteria</taxon>
        <taxon>Candidatus Babelota</taxon>
        <taxon>Candidatus Babeliae</taxon>
        <taxon>Candidatus Babeliales</taxon>
        <taxon>Candidatus Chromulinivoraceae</taxon>
        <taxon>Candidatus Chromulinivorax</taxon>
    </lineage>
</organism>
<dbReference type="OrthoDB" id="6398375at2"/>
<dbReference type="InterPro" id="IPR000086">
    <property type="entry name" value="NUDIX_hydrolase_dom"/>
</dbReference>
<sequence>MNAAPHQPVLLTESILVVKQDTLFKEFPAWHGISLDALHPLLTAIVQHQESLPRHLAEKDASYKQIISYMIFTFDSKIFVMQRKNKLNEQNLANKLSVGIGGHMTQEDIQGETLFDWISREFEEEVSYEGNLAMHTLGFLNDDSNEVGKKHIGLVVLLKGDNGNITIKGDEHKSGQLMSMEECFDTFEQFESWSQLILKALVE</sequence>
<gene>
    <name evidence="2" type="ORF">C0J27_02545</name>
</gene>
<proteinExistence type="predicted"/>